<dbReference type="Gene3D" id="3.40.33.10">
    <property type="entry name" value="CAP"/>
    <property type="match status" value="1"/>
</dbReference>
<dbReference type="PANTHER" id="PTHR31157">
    <property type="entry name" value="SCP DOMAIN-CONTAINING PROTEIN"/>
    <property type="match status" value="1"/>
</dbReference>
<dbReference type="AlphaFoldDB" id="A0A3D8PU04"/>
<dbReference type="Proteomes" id="UP000257143">
    <property type="component" value="Unassembled WGS sequence"/>
</dbReference>
<sequence length="356" mass="40990">MKFIRSLIFITIIAFIAFYILEEKNMSPDEAIDNIVNVVKEKTNNLETKVAPEENLETLPVEDDLFGWIGKTEEQLIDTYGEPIRKDASAYGYEWWVYTDKQTEYIQFGVLNNKIVTIYMTGTNLEVESVSIDQTFAALNEQYSFENEVVFNDGLSSYTFKLTEDERKMRPLVKLADDTFAQFYFDTFTDTLSSVRVLTMDTLLKHRPYEILYRGDLPTEQNLSTEEWVQVEAGMEQQVFDITNVFRNQKGLQALQWEDPVAEVAFMHSKDMEENNYFSHNSLNGNGLKERLAVEDVFYIAAGENIAAGYTDAPAAMEGWLNSEGHREALFNEAYTHLGVGVYKLYYTQNFLAKPL</sequence>
<dbReference type="Pfam" id="PF14504">
    <property type="entry name" value="CAP_assoc_N"/>
    <property type="match status" value="1"/>
</dbReference>
<dbReference type="InterPro" id="IPR014044">
    <property type="entry name" value="CAP_dom"/>
</dbReference>
<dbReference type="CDD" id="cd05379">
    <property type="entry name" value="CAP_bacterial"/>
    <property type="match status" value="1"/>
</dbReference>
<dbReference type="InterPro" id="IPR035940">
    <property type="entry name" value="CAP_sf"/>
</dbReference>
<dbReference type="RefSeq" id="WP_115773624.1">
    <property type="nucleotide sequence ID" value="NZ_PIOC01000017.1"/>
</dbReference>
<keyword evidence="1" id="KW-0812">Transmembrane</keyword>
<dbReference type="Pfam" id="PF00188">
    <property type="entry name" value="CAP"/>
    <property type="match status" value="1"/>
</dbReference>
<keyword evidence="5" id="KW-1185">Reference proteome</keyword>
<evidence type="ECO:0000256" key="1">
    <source>
        <dbReference type="SAM" id="Phobius"/>
    </source>
</evidence>
<feature type="domain" description="SCP" evidence="2">
    <location>
        <begin position="241"/>
        <end position="350"/>
    </location>
</feature>
<keyword evidence="1" id="KW-1133">Transmembrane helix</keyword>
<keyword evidence="1" id="KW-0472">Membrane</keyword>
<organism evidence="4 5">
    <name type="scientific">Oceanobacillus arenosus</name>
    <dbReference type="NCBI Taxonomy" id="1229153"/>
    <lineage>
        <taxon>Bacteria</taxon>
        <taxon>Bacillati</taxon>
        <taxon>Bacillota</taxon>
        <taxon>Bacilli</taxon>
        <taxon>Bacillales</taxon>
        <taxon>Bacillaceae</taxon>
        <taxon>Oceanobacillus</taxon>
    </lineage>
</organism>
<dbReference type="PANTHER" id="PTHR31157:SF26">
    <property type="entry name" value="SCP-LIKE EXTRACELLULAR PROTEIN"/>
    <property type="match status" value="1"/>
</dbReference>
<evidence type="ECO:0008006" key="6">
    <source>
        <dbReference type="Google" id="ProtNLM"/>
    </source>
</evidence>
<dbReference type="EMBL" id="PIOC01000017">
    <property type="protein sequence ID" value="RDW18445.1"/>
    <property type="molecule type" value="Genomic_DNA"/>
</dbReference>
<dbReference type="OrthoDB" id="9783944at2"/>
<feature type="transmembrane region" description="Helical" evidence="1">
    <location>
        <begin position="6"/>
        <end position="21"/>
    </location>
</feature>
<name>A0A3D8PU04_9BACI</name>
<comment type="caution">
    <text evidence="4">The sequence shown here is derived from an EMBL/GenBank/DDBJ whole genome shotgun (WGS) entry which is preliminary data.</text>
</comment>
<dbReference type="InterPro" id="IPR029410">
    <property type="entry name" value="CAP_assoc"/>
</dbReference>
<evidence type="ECO:0000259" key="2">
    <source>
        <dbReference type="Pfam" id="PF00188"/>
    </source>
</evidence>
<feature type="domain" description="CAP-associated" evidence="3">
    <location>
        <begin position="69"/>
        <end position="209"/>
    </location>
</feature>
<proteinExistence type="predicted"/>
<dbReference type="SUPFAM" id="SSF55797">
    <property type="entry name" value="PR-1-like"/>
    <property type="match status" value="1"/>
</dbReference>
<evidence type="ECO:0000313" key="5">
    <source>
        <dbReference type="Proteomes" id="UP000257143"/>
    </source>
</evidence>
<protein>
    <recommendedName>
        <fullName evidence="6">Serine protease</fullName>
    </recommendedName>
</protein>
<accession>A0A3D8PU04</accession>
<reference evidence="5" key="1">
    <citation type="submission" date="2017-11" db="EMBL/GenBank/DDBJ databases">
        <authorList>
            <person name="Zhu W."/>
        </authorList>
    </citation>
    <scope>NUCLEOTIDE SEQUENCE [LARGE SCALE GENOMIC DNA]</scope>
    <source>
        <strain evidence="5">CAU 1183</strain>
    </source>
</reference>
<evidence type="ECO:0000259" key="3">
    <source>
        <dbReference type="Pfam" id="PF14504"/>
    </source>
</evidence>
<evidence type="ECO:0000313" key="4">
    <source>
        <dbReference type="EMBL" id="RDW18445.1"/>
    </source>
</evidence>
<gene>
    <name evidence="4" type="ORF">CWR48_12815</name>
</gene>